<dbReference type="PROSITE" id="PS50293">
    <property type="entry name" value="TPR_REGION"/>
    <property type="match status" value="1"/>
</dbReference>
<dbReference type="InterPro" id="IPR019734">
    <property type="entry name" value="TPR_rpt"/>
</dbReference>
<feature type="repeat" description="TPR" evidence="1">
    <location>
        <begin position="262"/>
        <end position="295"/>
    </location>
</feature>
<reference evidence="3 4" key="1">
    <citation type="submission" date="2019-04" db="EMBL/GenBank/DDBJ databases">
        <title>Draft genome sequence of Robertkochia marina CC-AMO-30D.</title>
        <authorList>
            <person name="Hameed A."/>
            <person name="Lin S.-Y."/>
            <person name="Shahina M."/>
            <person name="Lai W.-A."/>
            <person name="Young C.-C."/>
        </authorList>
    </citation>
    <scope>NUCLEOTIDE SEQUENCE [LARGE SCALE GENOMIC DNA]</scope>
    <source>
        <strain evidence="3 4">CC-AMO-30D</strain>
    </source>
</reference>
<proteinExistence type="predicted"/>
<organism evidence="3 4">
    <name type="scientific">Robertkochia marina</name>
    <dbReference type="NCBI Taxonomy" id="1227945"/>
    <lineage>
        <taxon>Bacteria</taxon>
        <taxon>Pseudomonadati</taxon>
        <taxon>Bacteroidota</taxon>
        <taxon>Flavobacteriia</taxon>
        <taxon>Flavobacteriales</taxon>
        <taxon>Flavobacteriaceae</taxon>
        <taxon>Robertkochia</taxon>
    </lineage>
</organism>
<comment type="caution">
    <text evidence="3">The sequence shown here is derived from an EMBL/GenBank/DDBJ whole genome shotgun (WGS) entry which is preliminary data.</text>
</comment>
<feature type="chain" id="PRO_5020782825" evidence="2">
    <location>
        <begin position="20"/>
        <end position="424"/>
    </location>
</feature>
<dbReference type="SMART" id="SM00028">
    <property type="entry name" value="TPR"/>
    <property type="match status" value="4"/>
</dbReference>
<dbReference type="AlphaFoldDB" id="A0A4S3LZT9"/>
<dbReference type="EMBL" id="SSMC01000003">
    <property type="protein sequence ID" value="THD66701.1"/>
    <property type="molecule type" value="Genomic_DNA"/>
</dbReference>
<dbReference type="PROSITE" id="PS50005">
    <property type="entry name" value="TPR"/>
    <property type="match status" value="3"/>
</dbReference>
<dbReference type="Pfam" id="PF00515">
    <property type="entry name" value="TPR_1"/>
    <property type="match status" value="1"/>
</dbReference>
<dbReference type="Proteomes" id="UP000305939">
    <property type="component" value="Unassembled WGS sequence"/>
</dbReference>
<evidence type="ECO:0000313" key="3">
    <source>
        <dbReference type="EMBL" id="THD66701.1"/>
    </source>
</evidence>
<evidence type="ECO:0000313" key="4">
    <source>
        <dbReference type="Proteomes" id="UP000305939"/>
    </source>
</evidence>
<dbReference type="InterPro" id="IPR011990">
    <property type="entry name" value="TPR-like_helical_dom_sf"/>
</dbReference>
<evidence type="ECO:0000256" key="1">
    <source>
        <dbReference type="PROSITE-ProRule" id="PRU00339"/>
    </source>
</evidence>
<dbReference type="Gene3D" id="1.25.40.10">
    <property type="entry name" value="Tetratricopeptide repeat domain"/>
    <property type="match status" value="2"/>
</dbReference>
<dbReference type="OrthoDB" id="1149028at2"/>
<name>A0A4S3LZT9_9FLAO</name>
<accession>A0A4S3LZT9</accession>
<dbReference type="PANTHER" id="PTHR12558:SF13">
    <property type="entry name" value="CELL DIVISION CYCLE PROTEIN 27 HOMOLOG"/>
    <property type="match status" value="1"/>
</dbReference>
<gene>
    <name evidence="3" type="ORF">E7Z59_13020</name>
</gene>
<protein>
    <submittedName>
        <fullName evidence="3">Tetratricopeptide repeat protein</fullName>
    </submittedName>
</protein>
<sequence length="424" mass="47958">MKKRILLASAVLFTTFTMAQKKELRTAEDALEDGNVTEAKSTLDALSGGVDGFDDKYKAQYYFLMGKTYADMGKKGMEPVDSYSKASEYFNQLIEFEKGYKEKYTEDAQAIMDNSSNELVNAAVKDNEEQRFAEGADKLYLAYKMSGNDDYLYYAASGAVNAGEYEKALPYYEELKEKKYTGITTNYLADNKDTGETENMGSKQNMELMVKSGTYVNPREETTESRFPEIVKNIALIYSQQGETEKAIAAIKEAQAENPEDVNLLLTEANLYIQLDQKDKFKETMERAIAMDPQNPVLFYNLGVITAEMGDEEKAIEHYKRSLELDPKSENTYLNIASTILKKEGAIVEEMNGLGNSAADNKRYDELKGEREDIYREAAPYLESLLEVNPQNIDATRTLMNIYGNLGETEKYKAMREKLATLEQ</sequence>
<evidence type="ECO:0000256" key="2">
    <source>
        <dbReference type="SAM" id="SignalP"/>
    </source>
</evidence>
<dbReference type="Pfam" id="PF14559">
    <property type="entry name" value="TPR_19"/>
    <property type="match status" value="1"/>
</dbReference>
<feature type="repeat" description="TPR" evidence="1">
    <location>
        <begin position="228"/>
        <end position="261"/>
    </location>
</feature>
<keyword evidence="2" id="KW-0732">Signal</keyword>
<dbReference type="PANTHER" id="PTHR12558">
    <property type="entry name" value="CELL DIVISION CYCLE 16,23,27"/>
    <property type="match status" value="1"/>
</dbReference>
<feature type="signal peptide" evidence="2">
    <location>
        <begin position="1"/>
        <end position="19"/>
    </location>
</feature>
<keyword evidence="1" id="KW-0802">TPR repeat</keyword>
<feature type="repeat" description="TPR" evidence="1">
    <location>
        <begin position="296"/>
        <end position="329"/>
    </location>
</feature>
<dbReference type="SUPFAM" id="SSF48452">
    <property type="entry name" value="TPR-like"/>
    <property type="match status" value="1"/>
</dbReference>
<dbReference type="RefSeq" id="WP_136336771.1">
    <property type="nucleotide sequence ID" value="NZ_QXMP01000003.1"/>
</dbReference>
<keyword evidence="4" id="KW-1185">Reference proteome</keyword>